<comment type="caution">
    <text evidence="1">The sequence shown here is derived from an EMBL/GenBank/DDBJ whole genome shotgun (WGS) entry which is preliminary data.</text>
</comment>
<evidence type="ECO:0000313" key="1">
    <source>
        <dbReference type="EMBL" id="KKN92445.1"/>
    </source>
</evidence>
<dbReference type="AlphaFoldDB" id="A0A0F9UGU8"/>
<proteinExistence type="predicted"/>
<accession>A0A0F9UGU8</accession>
<organism evidence="1">
    <name type="scientific">marine sediment metagenome</name>
    <dbReference type="NCBI Taxonomy" id="412755"/>
    <lineage>
        <taxon>unclassified sequences</taxon>
        <taxon>metagenomes</taxon>
        <taxon>ecological metagenomes</taxon>
    </lineage>
</organism>
<sequence>MVNGNGWVKPVLIGVAVLVLASAVIGSTTNTIANSIGRRGLEVEVSAIKEDVDEQKEAVRSIPVMASQIKDIKADVGKILEELRK</sequence>
<protein>
    <submittedName>
        <fullName evidence="1">Uncharacterized protein</fullName>
    </submittedName>
</protein>
<dbReference type="EMBL" id="LAZR01000095">
    <property type="protein sequence ID" value="KKN92445.1"/>
    <property type="molecule type" value="Genomic_DNA"/>
</dbReference>
<gene>
    <name evidence="1" type="ORF">LCGC14_0209360</name>
</gene>
<reference evidence="1" key="1">
    <citation type="journal article" date="2015" name="Nature">
        <title>Complex archaea that bridge the gap between prokaryotes and eukaryotes.</title>
        <authorList>
            <person name="Spang A."/>
            <person name="Saw J.H."/>
            <person name="Jorgensen S.L."/>
            <person name="Zaremba-Niedzwiedzka K."/>
            <person name="Martijn J."/>
            <person name="Lind A.E."/>
            <person name="van Eijk R."/>
            <person name="Schleper C."/>
            <person name="Guy L."/>
            <person name="Ettema T.J."/>
        </authorList>
    </citation>
    <scope>NUCLEOTIDE SEQUENCE</scope>
</reference>
<name>A0A0F9UGU8_9ZZZZ</name>